<dbReference type="Proteomes" id="UP000476176">
    <property type="component" value="Unassembled WGS sequence"/>
</dbReference>
<protein>
    <submittedName>
        <fullName evidence="1">Uncharacterized protein</fullName>
    </submittedName>
</protein>
<sequence>MPTSTASHIEELRNFARVFAQQVNFARQFYCSRGSMANL</sequence>
<evidence type="ECO:0000313" key="4">
    <source>
        <dbReference type="Proteomes" id="UP000476176"/>
    </source>
</evidence>
<dbReference type="EMBL" id="QXGC01004664">
    <property type="protein sequence ID" value="KAE9168322.1"/>
    <property type="molecule type" value="Genomic_DNA"/>
</dbReference>
<dbReference type="EMBL" id="QXFW01002268">
    <property type="protein sequence ID" value="KAE8980270.1"/>
    <property type="molecule type" value="Genomic_DNA"/>
</dbReference>
<name>A0A6A3ICZ6_9STRA</name>
<dbReference type="Proteomes" id="UP000460718">
    <property type="component" value="Unassembled WGS sequence"/>
</dbReference>
<comment type="caution">
    <text evidence="1">The sequence shown here is derived from an EMBL/GenBank/DDBJ whole genome shotgun (WGS) entry which is preliminary data.</text>
</comment>
<dbReference type="AlphaFoldDB" id="A0A6A3ICZ6"/>
<evidence type="ECO:0000313" key="1">
    <source>
        <dbReference type="EMBL" id="KAE8980270.1"/>
    </source>
</evidence>
<proteinExistence type="predicted"/>
<evidence type="ECO:0000313" key="2">
    <source>
        <dbReference type="EMBL" id="KAE9168322.1"/>
    </source>
</evidence>
<evidence type="ECO:0000313" key="3">
    <source>
        <dbReference type="Proteomes" id="UP000460718"/>
    </source>
</evidence>
<reference evidence="3 4" key="1">
    <citation type="submission" date="2018-09" db="EMBL/GenBank/DDBJ databases">
        <title>Genomic investigation of the strawberry pathogen Phytophthora fragariae indicates pathogenicity is determined by transcriptional variation in three key races.</title>
        <authorList>
            <person name="Adams T.M."/>
            <person name="Armitage A.D."/>
            <person name="Sobczyk M.K."/>
            <person name="Bates H.J."/>
            <person name="Dunwell J.M."/>
            <person name="Nellist C.F."/>
            <person name="Harrison R.J."/>
        </authorList>
    </citation>
    <scope>NUCLEOTIDE SEQUENCE [LARGE SCALE GENOMIC DNA]</scope>
    <source>
        <strain evidence="2 4">BC-23</strain>
        <strain evidence="1 3">SCRP245</strain>
    </source>
</reference>
<gene>
    <name evidence="2" type="ORF">PF004_g28539</name>
    <name evidence="1" type="ORF">PF011_g22508</name>
</gene>
<organism evidence="1 3">
    <name type="scientific">Phytophthora fragariae</name>
    <dbReference type="NCBI Taxonomy" id="53985"/>
    <lineage>
        <taxon>Eukaryota</taxon>
        <taxon>Sar</taxon>
        <taxon>Stramenopiles</taxon>
        <taxon>Oomycota</taxon>
        <taxon>Peronosporomycetes</taxon>
        <taxon>Peronosporales</taxon>
        <taxon>Peronosporaceae</taxon>
        <taxon>Phytophthora</taxon>
    </lineage>
</organism>
<accession>A0A6A3ICZ6</accession>